<evidence type="ECO:0000259" key="5">
    <source>
        <dbReference type="PROSITE" id="PS50937"/>
    </source>
</evidence>
<sequence>MAKLMTIGRLAAQADISIETIRFYESQELLIPDERTDAGYRLYHRNAVERITFIKSAQNLGFALREIKDLLFLRTDDHATRADVRRHIEEKMAVVRRKIEALERIQESLETLLGSCEGQGSASTCPILEAFANSVDPEHVET</sequence>
<keyword evidence="1" id="KW-0805">Transcription regulation</keyword>
<dbReference type="InterPro" id="IPR047057">
    <property type="entry name" value="MerR_fam"/>
</dbReference>
<dbReference type="InterPro" id="IPR009061">
    <property type="entry name" value="DNA-bd_dom_put_sf"/>
</dbReference>
<dbReference type="Pfam" id="PF09278">
    <property type="entry name" value="MerR-DNA-bind"/>
    <property type="match status" value="1"/>
</dbReference>
<dbReference type="EMBL" id="CP071793">
    <property type="protein sequence ID" value="QTD49606.1"/>
    <property type="molecule type" value="Genomic_DNA"/>
</dbReference>
<dbReference type="CDD" id="cd04770">
    <property type="entry name" value="HTH_HMRTR"/>
    <property type="match status" value="1"/>
</dbReference>
<reference evidence="6" key="1">
    <citation type="submission" date="2021-03" db="EMBL/GenBank/DDBJ databases">
        <title>Acanthopleuribacteraceae sp. M133.</title>
        <authorList>
            <person name="Wang G."/>
        </authorList>
    </citation>
    <scope>NUCLEOTIDE SEQUENCE</scope>
    <source>
        <strain evidence="6">M133</strain>
    </source>
</reference>
<dbReference type="SUPFAM" id="SSF46955">
    <property type="entry name" value="Putative DNA-binding domain"/>
    <property type="match status" value="1"/>
</dbReference>
<keyword evidence="7" id="KW-1185">Reference proteome</keyword>
<keyword evidence="3" id="KW-0804">Transcription</keyword>
<evidence type="ECO:0000256" key="2">
    <source>
        <dbReference type="ARBA" id="ARBA00023125"/>
    </source>
</evidence>
<feature type="domain" description="HTH merR-type" evidence="5">
    <location>
        <begin position="4"/>
        <end position="73"/>
    </location>
</feature>
<gene>
    <name evidence="6" type="ORF">J3U87_28800</name>
</gene>
<dbReference type="AlphaFoldDB" id="A0A8A4TI55"/>
<feature type="coiled-coil region" evidence="4">
    <location>
        <begin position="85"/>
        <end position="112"/>
    </location>
</feature>
<evidence type="ECO:0000313" key="7">
    <source>
        <dbReference type="Proteomes" id="UP000663929"/>
    </source>
</evidence>
<evidence type="ECO:0000313" key="6">
    <source>
        <dbReference type="EMBL" id="QTD49606.1"/>
    </source>
</evidence>
<dbReference type="GO" id="GO:0003677">
    <property type="term" value="F:DNA binding"/>
    <property type="evidence" value="ECO:0007669"/>
    <property type="project" value="UniProtKB-KW"/>
</dbReference>
<dbReference type="PANTHER" id="PTHR30204">
    <property type="entry name" value="REDOX-CYCLING DRUG-SENSING TRANSCRIPTIONAL ACTIVATOR SOXR"/>
    <property type="match status" value="1"/>
</dbReference>
<dbReference type="PRINTS" id="PR00040">
    <property type="entry name" value="HTHMERR"/>
</dbReference>
<dbReference type="InterPro" id="IPR015358">
    <property type="entry name" value="Tscrpt_reg_MerR_DNA-bd"/>
</dbReference>
<dbReference type="PROSITE" id="PS50937">
    <property type="entry name" value="HTH_MERR_2"/>
    <property type="match status" value="1"/>
</dbReference>
<dbReference type="SMART" id="SM00422">
    <property type="entry name" value="HTH_MERR"/>
    <property type="match status" value="1"/>
</dbReference>
<dbReference type="RefSeq" id="WP_237379237.1">
    <property type="nucleotide sequence ID" value="NZ_CP071793.1"/>
</dbReference>
<proteinExistence type="predicted"/>
<dbReference type="InterPro" id="IPR000551">
    <property type="entry name" value="MerR-type_HTH_dom"/>
</dbReference>
<dbReference type="KEGG" id="scor:J3U87_28800"/>
<dbReference type="Gene3D" id="1.10.1660.10">
    <property type="match status" value="1"/>
</dbReference>
<dbReference type="GO" id="GO:0003700">
    <property type="term" value="F:DNA-binding transcription factor activity"/>
    <property type="evidence" value="ECO:0007669"/>
    <property type="project" value="InterPro"/>
</dbReference>
<evidence type="ECO:0000256" key="3">
    <source>
        <dbReference type="ARBA" id="ARBA00023163"/>
    </source>
</evidence>
<accession>A0A8A4TI55</accession>
<dbReference type="Pfam" id="PF00376">
    <property type="entry name" value="MerR"/>
    <property type="match status" value="1"/>
</dbReference>
<evidence type="ECO:0000256" key="4">
    <source>
        <dbReference type="SAM" id="Coils"/>
    </source>
</evidence>
<dbReference type="Proteomes" id="UP000663929">
    <property type="component" value="Chromosome"/>
</dbReference>
<protein>
    <submittedName>
        <fullName evidence="6">Heavy metal-responsive transcriptional regulator</fullName>
    </submittedName>
</protein>
<dbReference type="PANTHER" id="PTHR30204:SF92">
    <property type="entry name" value="HTH-TYPE TRANSCRIPTIONAL REGULATOR ZNTR"/>
    <property type="match status" value="1"/>
</dbReference>
<name>A0A8A4TI55_SULCO</name>
<keyword evidence="4" id="KW-0175">Coiled coil</keyword>
<keyword evidence="2" id="KW-0238">DNA-binding</keyword>
<organism evidence="6 7">
    <name type="scientific">Sulfidibacter corallicola</name>
    <dbReference type="NCBI Taxonomy" id="2818388"/>
    <lineage>
        <taxon>Bacteria</taxon>
        <taxon>Pseudomonadati</taxon>
        <taxon>Acidobacteriota</taxon>
        <taxon>Holophagae</taxon>
        <taxon>Acanthopleuribacterales</taxon>
        <taxon>Acanthopleuribacteraceae</taxon>
        <taxon>Sulfidibacter</taxon>
    </lineage>
</organism>
<evidence type="ECO:0000256" key="1">
    <source>
        <dbReference type="ARBA" id="ARBA00023015"/>
    </source>
</evidence>